<dbReference type="OrthoDB" id="1933717at2759"/>
<dbReference type="OMA" id="EKASDWP"/>
<dbReference type="InterPro" id="IPR045313">
    <property type="entry name" value="CBR1-like"/>
</dbReference>
<keyword evidence="2 5" id="KW-0521">NADP</keyword>
<evidence type="ECO:0000313" key="6">
    <source>
        <dbReference type="EMBL" id="KCW78029.1"/>
    </source>
</evidence>
<dbReference type="InParanoid" id="A0A059CII2"/>
<dbReference type="SUPFAM" id="SSF51735">
    <property type="entry name" value="NAD(P)-binding Rossmann-fold domains"/>
    <property type="match status" value="1"/>
</dbReference>
<dbReference type="PRINTS" id="PR00081">
    <property type="entry name" value="GDHRDH"/>
</dbReference>
<dbReference type="AlphaFoldDB" id="A0A059CII2"/>
<dbReference type="PANTHER" id="PTHR43490">
    <property type="entry name" value="(+)-NEOMENTHOL DEHYDROGENASE"/>
    <property type="match status" value="1"/>
</dbReference>
<comment type="similarity">
    <text evidence="1 4">Belongs to the short-chain dehydrogenases/reductases (SDR) family.</text>
</comment>
<dbReference type="Pfam" id="PF00106">
    <property type="entry name" value="adh_short"/>
    <property type="match status" value="1"/>
</dbReference>
<organism evidence="6">
    <name type="scientific">Eucalyptus grandis</name>
    <name type="common">Flooded gum</name>
    <dbReference type="NCBI Taxonomy" id="71139"/>
    <lineage>
        <taxon>Eukaryota</taxon>
        <taxon>Viridiplantae</taxon>
        <taxon>Streptophyta</taxon>
        <taxon>Embryophyta</taxon>
        <taxon>Tracheophyta</taxon>
        <taxon>Spermatophyta</taxon>
        <taxon>Magnoliopsida</taxon>
        <taxon>eudicotyledons</taxon>
        <taxon>Gunneridae</taxon>
        <taxon>Pentapetalae</taxon>
        <taxon>rosids</taxon>
        <taxon>malvids</taxon>
        <taxon>Myrtales</taxon>
        <taxon>Myrtaceae</taxon>
        <taxon>Myrtoideae</taxon>
        <taxon>Eucalypteae</taxon>
        <taxon>Eucalyptus</taxon>
    </lineage>
</organism>
<reference evidence="6" key="1">
    <citation type="submission" date="2013-07" db="EMBL/GenBank/DDBJ databases">
        <title>The genome of Eucalyptus grandis.</title>
        <authorList>
            <person name="Schmutz J."/>
            <person name="Hayes R."/>
            <person name="Myburg A."/>
            <person name="Tuskan G."/>
            <person name="Grattapaglia D."/>
            <person name="Rokhsar D.S."/>
        </authorList>
    </citation>
    <scope>NUCLEOTIDE SEQUENCE</scope>
    <source>
        <tissue evidence="6">Leaf extractions</tissue>
    </source>
</reference>
<sequence>MAEASTFLANKRYAVVTGSNKGIGFEICRQLASTGVTVVFTARDEKRGLQAARELQNNASLSAGAVVFHQLDVADPASVSSLVGFVATQFGKLDILVNNAGIGGYIMDHNAMSEAVERAGGDFPFGEEEWEKILTEDYGMAEECVKTNYYGAKSVTEALLPLLHLSDSPRIVNVSSTLGTLELIPGEWPKQVLGDVETLTEERVDEVLASFLQDFKEGDFGKRGWPTHISAYKVSKAALNAYTRIMAKKLPSFLVNSVCPGFVKTDITGNTGLRTPSHGAESPVWLALLPKGGPSGLFFATKQVSSFLSISNSPSIVEG</sequence>
<dbReference type="InterPro" id="IPR036291">
    <property type="entry name" value="NAD(P)-bd_dom_sf"/>
</dbReference>
<dbReference type="Gene3D" id="3.40.50.720">
    <property type="entry name" value="NAD(P)-binding Rossmann-like Domain"/>
    <property type="match status" value="1"/>
</dbReference>
<dbReference type="EC" id="1.1.1.-" evidence="5"/>
<gene>
    <name evidence="6" type="ORF">EUGRSUZ_D02254</name>
</gene>
<dbReference type="eggNOG" id="KOG1208">
    <property type="taxonomic scope" value="Eukaryota"/>
</dbReference>
<name>A0A059CII2_EUCGR</name>
<evidence type="ECO:0000256" key="2">
    <source>
        <dbReference type="ARBA" id="ARBA00022857"/>
    </source>
</evidence>
<dbReference type="Gramene" id="KCW78029">
    <property type="protein sequence ID" value="KCW78029"/>
    <property type="gene ID" value="EUGRSUZ_D02254"/>
</dbReference>
<evidence type="ECO:0000256" key="5">
    <source>
        <dbReference type="RuleBase" id="RU369024"/>
    </source>
</evidence>
<dbReference type="Pfam" id="PF13561">
    <property type="entry name" value="adh_short_C2"/>
    <property type="match status" value="1"/>
</dbReference>
<dbReference type="STRING" id="71139.A0A059CII2"/>
<evidence type="ECO:0000256" key="3">
    <source>
        <dbReference type="ARBA" id="ARBA00023002"/>
    </source>
</evidence>
<dbReference type="InterPro" id="IPR002347">
    <property type="entry name" value="SDR_fam"/>
</dbReference>
<dbReference type="PANTHER" id="PTHR43490:SF91">
    <property type="entry name" value="NAD(P)-BINDING ROSSMANN-FOLD PROTEIN"/>
    <property type="match status" value="1"/>
</dbReference>
<dbReference type="FunFam" id="3.40.50.720:FF:000312">
    <property type="entry name" value="(+)-neomenthol dehydrogenase"/>
    <property type="match status" value="1"/>
</dbReference>
<dbReference type="EMBL" id="KK198756">
    <property type="protein sequence ID" value="KCW78029.1"/>
    <property type="molecule type" value="Genomic_DNA"/>
</dbReference>
<dbReference type="KEGG" id="egr:104442074"/>
<dbReference type="CDD" id="cd05324">
    <property type="entry name" value="carb_red_PTCR-like_SDR_c"/>
    <property type="match status" value="1"/>
</dbReference>
<evidence type="ECO:0000256" key="1">
    <source>
        <dbReference type="ARBA" id="ARBA00006484"/>
    </source>
</evidence>
<keyword evidence="3 5" id="KW-0560">Oxidoreductase</keyword>
<evidence type="ECO:0000256" key="4">
    <source>
        <dbReference type="RuleBase" id="RU000363"/>
    </source>
</evidence>
<protein>
    <recommendedName>
        <fullName evidence="5">Short-chain dehydrogenase/reductase</fullName>
        <ecNumber evidence="5">1.1.1.-</ecNumber>
    </recommendedName>
</protein>
<dbReference type="GO" id="GO:0016616">
    <property type="term" value="F:oxidoreductase activity, acting on the CH-OH group of donors, NAD or NADP as acceptor"/>
    <property type="evidence" value="ECO:0007669"/>
    <property type="project" value="InterPro"/>
</dbReference>
<dbReference type="PRINTS" id="PR00080">
    <property type="entry name" value="SDRFAMILY"/>
</dbReference>
<accession>A0A059CII2</accession>
<proteinExistence type="inferred from homology"/>